<dbReference type="AlphaFoldDB" id="A0A540NP25"/>
<comment type="caution">
    <text evidence="2">The sequence shown here is derived from an EMBL/GenBank/DDBJ whole genome shotgun (WGS) entry which is preliminary data.</text>
</comment>
<feature type="compositionally biased region" description="Basic residues" evidence="1">
    <location>
        <begin position="37"/>
        <end position="52"/>
    </location>
</feature>
<accession>A0A540NP25</accession>
<feature type="region of interest" description="Disordered" evidence="1">
    <location>
        <begin position="19"/>
        <end position="54"/>
    </location>
</feature>
<sequence>MIQLDDECEVTAREVKRKAIVGRPHNRYKDPLERRGKPQKKATKSSTRKGTRLKGSCIENGTQVPFFGSFTKCRNSIPLIQQIQEVMMHHHDLSQSNSADKGPGK</sequence>
<proteinExistence type="predicted"/>
<evidence type="ECO:0000313" key="2">
    <source>
        <dbReference type="EMBL" id="TQE12787.1"/>
    </source>
</evidence>
<gene>
    <name evidence="2" type="ORF">C1H46_001660</name>
</gene>
<evidence type="ECO:0000256" key="1">
    <source>
        <dbReference type="SAM" id="MobiDB-lite"/>
    </source>
</evidence>
<reference evidence="2 3" key="1">
    <citation type="journal article" date="2019" name="G3 (Bethesda)">
        <title>Sequencing of a Wild Apple (Malus baccata) Genome Unravels the Differences Between Cultivated and Wild Apple Species Regarding Disease Resistance and Cold Tolerance.</title>
        <authorList>
            <person name="Chen X."/>
        </authorList>
    </citation>
    <scope>NUCLEOTIDE SEQUENCE [LARGE SCALE GENOMIC DNA]</scope>
    <source>
        <strain evidence="3">cv. Shandingzi</strain>
        <tissue evidence="2">Leaves</tissue>
    </source>
</reference>
<organism evidence="2 3">
    <name type="scientific">Malus baccata</name>
    <name type="common">Siberian crab apple</name>
    <name type="synonym">Pyrus baccata</name>
    <dbReference type="NCBI Taxonomy" id="106549"/>
    <lineage>
        <taxon>Eukaryota</taxon>
        <taxon>Viridiplantae</taxon>
        <taxon>Streptophyta</taxon>
        <taxon>Embryophyta</taxon>
        <taxon>Tracheophyta</taxon>
        <taxon>Spermatophyta</taxon>
        <taxon>Magnoliopsida</taxon>
        <taxon>eudicotyledons</taxon>
        <taxon>Gunneridae</taxon>
        <taxon>Pentapetalae</taxon>
        <taxon>rosids</taxon>
        <taxon>fabids</taxon>
        <taxon>Rosales</taxon>
        <taxon>Rosaceae</taxon>
        <taxon>Amygdaloideae</taxon>
        <taxon>Maleae</taxon>
        <taxon>Malus</taxon>
    </lineage>
</organism>
<protein>
    <submittedName>
        <fullName evidence="2">Uncharacterized protein</fullName>
    </submittedName>
</protein>
<keyword evidence="3" id="KW-1185">Reference proteome</keyword>
<dbReference type="Proteomes" id="UP000315295">
    <property type="component" value="Unassembled WGS sequence"/>
</dbReference>
<feature type="compositionally biased region" description="Basic and acidic residues" evidence="1">
    <location>
        <begin position="27"/>
        <end position="36"/>
    </location>
</feature>
<evidence type="ECO:0000313" key="3">
    <source>
        <dbReference type="Proteomes" id="UP000315295"/>
    </source>
</evidence>
<dbReference type="EMBL" id="VIEB01000016">
    <property type="protein sequence ID" value="TQE12787.1"/>
    <property type="molecule type" value="Genomic_DNA"/>
</dbReference>
<name>A0A540NP25_MALBA</name>